<gene>
    <name evidence="1" type="ORF">AVEN_66138_1</name>
</gene>
<accession>A0A4Y2HIW0</accession>
<dbReference type="EMBL" id="BGPR01001952">
    <property type="protein sequence ID" value="GBM64953.1"/>
    <property type="molecule type" value="Genomic_DNA"/>
</dbReference>
<dbReference type="AlphaFoldDB" id="A0A4Y2HIW0"/>
<evidence type="ECO:0000313" key="2">
    <source>
        <dbReference type="Proteomes" id="UP000499080"/>
    </source>
</evidence>
<dbReference type="Proteomes" id="UP000499080">
    <property type="component" value="Unassembled WGS sequence"/>
</dbReference>
<organism evidence="1 2">
    <name type="scientific">Araneus ventricosus</name>
    <name type="common">Orbweaver spider</name>
    <name type="synonym">Epeira ventricosa</name>
    <dbReference type="NCBI Taxonomy" id="182803"/>
    <lineage>
        <taxon>Eukaryota</taxon>
        <taxon>Metazoa</taxon>
        <taxon>Ecdysozoa</taxon>
        <taxon>Arthropoda</taxon>
        <taxon>Chelicerata</taxon>
        <taxon>Arachnida</taxon>
        <taxon>Araneae</taxon>
        <taxon>Araneomorphae</taxon>
        <taxon>Entelegynae</taxon>
        <taxon>Araneoidea</taxon>
        <taxon>Araneidae</taxon>
        <taxon>Araneus</taxon>
    </lineage>
</organism>
<proteinExistence type="predicted"/>
<keyword evidence="2" id="KW-1185">Reference proteome</keyword>
<sequence>MSVGLFVTFTSETLHHLTLRDWIRAYLPLQHFKSTNEDHMYQVSSKSPNMSIGLFVACILETFDPPYPEGLGYDLFKPTVLQVG</sequence>
<reference evidence="1 2" key="1">
    <citation type="journal article" date="2019" name="Sci. Rep.">
        <title>Orb-weaving spider Araneus ventricosus genome elucidates the spidroin gene catalogue.</title>
        <authorList>
            <person name="Kono N."/>
            <person name="Nakamura H."/>
            <person name="Ohtoshi R."/>
            <person name="Moran D.A.P."/>
            <person name="Shinohara A."/>
            <person name="Yoshida Y."/>
            <person name="Fujiwara M."/>
            <person name="Mori M."/>
            <person name="Tomita M."/>
            <person name="Arakawa K."/>
        </authorList>
    </citation>
    <scope>NUCLEOTIDE SEQUENCE [LARGE SCALE GENOMIC DNA]</scope>
</reference>
<protein>
    <submittedName>
        <fullName evidence="1">Uncharacterized protein</fullName>
    </submittedName>
</protein>
<comment type="caution">
    <text evidence="1">The sequence shown here is derived from an EMBL/GenBank/DDBJ whole genome shotgun (WGS) entry which is preliminary data.</text>
</comment>
<name>A0A4Y2HIW0_ARAVE</name>
<evidence type="ECO:0000313" key="1">
    <source>
        <dbReference type="EMBL" id="GBM64953.1"/>
    </source>
</evidence>